<organism evidence="1 2">
    <name type="scientific">Aliidiomarina haloalkalitolerans</name>
    <dbReference type="NCBI Taxonomy" id="859059"/>
    <lineage>
        <taxon>Bacteria</taxon>
        <taxon>Pseudomonadati</taxon>
        <taxon>Pseudomonadota</taxon>
        <taxon>Gammaproteobacteria</taxon>
        <taxon>Alteromonadales</taxon>
        <taxon>Idiomarinaceae</taxon>
        <taxon>Aliidiomarina</taxon>
    </lineage>
</organism>
<dbReference type="OrthoDB" id="6237642at2"/>
<comment type="caution">
    <text evidence="1">The sequence shown here is derived from an EMBL/GenBank/DDBJ whole genome shotgun (WGS) entry which is preliminary data.</text>
</comment>
<keyword evidence="2" id="KW-1185">Reference proteome</keyword>
<name>A0A432VZ86_9GAMM</name>
<reference evidence="1 2" key="1">
    <citation type="journal article" date="2011" name="Front. Microbiol.">
        <title>Genomic signatures of strain selection and enhancement in Bacillus atrophaeus var. globigii, a historical biowarfare simulant.</title>
        <authorList>
            <person name="Gibbons H.S."/>
            <person name="Broomall S.M."/>
            <person name="McNew L.A."/>
            <person name="Daligault H."/>
            <person name="Chapman C."/>
            <person name="Bruce D."/>
            <person name="Karavis M."/>
            <person name="Krepps M."/>
            <person name="McGregor P.A."/>
            <person name="Hong C."/>
            <person name="Park K.H."/>
            <person name="Akmal A."/>
            <person name="Feldman A."/>
            <person name="Lin J.S."/>
            <person name="Chang W.E."/>
            <person name="Higgs B.W."/>
            <person name="Demirev P."/>
            <person name="Lindquist J."/>
            <person name="Liem A."/>
            <person name="Fochler E."/>
            <person name="Read T.D."/>
            <person name="Tapia R."/>
            <person name="Johnson S."/>
            <person name="Bishop-Lilly K.A."/>
            <person name="Detter C."/>
            <person name="Han C."/>
            <person name="Sozhamannan S."/>
            <person name="Rosenzweig C.N."/>
            <person name="Skowronski E.W."/>
        </authorList>
    </citation>
    <scope>NUCLEOTIDE SEQUENCE [LARGE SCALE GENOMIC DNA]</scope>
    <source>
        <strain evidence="1 2">AK5</strain>
    </source>
</reference>
<gene>
    <name evidence="1" type="ORF">CWE06_03730</name>
</gene>
<protein>
    <submittedName>
        <fullName evidence="1">Uncharacterized protein</fullName>
    </submittedName>
</protein>
<dbReference type="EMBL" id="PIPI01000001">
    <property type="protein sequence ID" value="RUO21963.1"/>
    <property type="molecule type" value="Genomic_DNA"/>
</dbReference>
<dbReference type="AlphaFoldDB" id="A0A432VZ86"/>
<evidence type="ECO:0000313" key="1">
    <source>
        <dbReference type="EMBL" id="RUO21963.1"/>
    </source>
</evidence>
<dbReference type="Proteomes" id="UP000288212">
    <property type="component" value="Unassembled WGS sequence"/>
</dbReference>
<proteinExistence type="predicted"/>
<accession>A0A432VZ86</accession>
<dbReference type="RefSeq" id="WP_126791275.1">
    <property type="nucleotide sequence ID" value="NZ_PIPI01000001.1"/>
</dbReference>
<sequence>MKRNFGQALVEITLAISLLGLLLLVSMPQVEQSLAKRWRGQQLLPVVLADHPLRATAGLESRELEDYEKEFRLPVGDDYELDYRTTSDYAFANLIAPVWDILSTQRGFSLPTNNLAVVQLQHEESEQPWLTFSRLSNAWQPQSLAHLSSRPKALTTTEFLNQLGFQEIQSLLGLIPFAREFSPDQLRVGHVDVDVVPAHARCQNANCN</sequence>
<evidence type="ECO:0000313" key="2">
    <source>
        <dbReference type="Proteomes" id="UP000288212"/>
    </source>
</evidence>